<accession>A0A1F5YXF0</accession>
<dbReference type="Proteomes" id="UP000178448">
    <property type="component" value="Unassembled WGS sequence"/>
</dbReference>
<evidence type="ECO:0000313" key="2">
    <source>
        <dbReference type="EMBL" id="OGG04880.1"/>
    </source>
</evidence>
<dbReference type="Pfam" id="PF18903">
    <property type="entry name" value="DUF5659"/>
    <property type="match status" value="1"/>
</dbReference>
<sequence>MNMTINKQISNKTYTSTDLSLVGYISLFSPILSVDKTNPKKVSFSFSKDSEVEKLLDLFWSGQARVEPNDYFNQLKQIKSRIYSQK</sequence>
<dbReference type="InterPro" id="IPR043718">
    <property type="entry name" value="DUF5659"/>
</dbReference>
<feature type="domain" description="DUF5659" evidence="1">
    <location>
        <begin position="11"/>
        <end position="84"/>
    </location>
</feature>
<evidence type="ECO:0000313" key="3">
    <source>
        <dbReference type="Proteomes" id="UP000178448"/>
    </source>
</evidence>
<gene>
    <name evidence="2" type="ORF">A2Z33_06275</name>
</gene>
<dbReference type="EMBL" id="MFJD01000001">
    <property type="protein sequence ID" value="OGG04880.1"/>
    <property type="molecule type" value="Genomic_DNA"/>
</dbReference>
<reference evidence="2 3" key="1">
    <citation type="journal article" date="2016" name="Nat. Commun.">
        <title>Thousands of microbial genomes shed light on interconnected biogeochemical processes in an aquifer system.</title>
        <authorList>
            <person name="Anantharaman K."/>
            <person name="Brown C.T."/>
            <person name="Hug L.A."/>
            <person name="Sharon I."/>
            <person name="Castelle C.J."/>
            <person name="Probst A.J."/>
            <person name="Thomas B.C."/>
            <person name="Singh A."/>
            <person name="Wilkins M.J."/>
            <person name="Karaoz U."/>
            <person name="Brodie E.L."/>
            <person name="Williams K.H."/>
            <person name="Hubbard S.S."/>
            <person name="Banfield J.F."/>
        </authorList>
    </citation>
    <scope>NUCLEOTIDE SEQUENCE [LARGE SCALE GENOMIC DNA]</scope>
</reference>
<comment type="caution">
    <text evidence="2">The sequence shown here is derived from an EMBL/GenBank/DDBJ whole genome shotgun (WGS) entry which is preliminary data.</text>
</comment>
<dbReference type="STRING" id="1798374.A2Z33_06275"/>
<dbReference type="AlphaFoldDB" id="A0A1F5YXF0"/>
<proteinExistence type="predicted"/>
<name>A0A1F5YXF0_9BACT</name>
<organism evidence="2 3">
    <name type="scientific">Candidatus Gottesmanbacteria bacterium RBG_16_52_11</name>
    <dbReference type="NCBI Taxonomy" id="1798374"/>
    <lineage>
        <taxon>Bacteria</taxon>
        <taxon>Candidatus Gottesmaniibacteriota</taxon>
    </lineage>
</organism>
<protein>
    <recommendedName>
        <fullName evidence="1">DUF5659 domain-containing protein</fullName>
    </recommendedName>
</protein>
<evidence type="ECO:0000259" key="1">
    <source>
        <dbReference type="Pfam" id="PF18903"/>
    </source>
</evidence>